<evidence type="ECO:0000256" key="12">
    <source>
        <dbReference type="RuleBase" id="RU000439"/>
    </source>
</evidence>
<dbReference type="InterPro" id="IPR006109">
    <property type="entry name" value="G3P_DH_NAD-dep_C"/>
</dbReference>
<dbReference type="PANTHER" id="PTHR11728">
    <property type="entry name" value="GLYCEROL-3-PHOSPHATE DEHYDROGENASE"/>
    <property type="match status" value="1"/>
</dbReference>
<keyword evidence="3" id="KW-0521">NADP</keyword>
<dbReference type="AlphaFoldDB" id="A0A9D1MJ51"/>
<dbReference type="GO" id="GO:0008654">
    <property type="term" value="P:phospholipid biosynthetic process"/>
    <property type="evidence" value="ECO:0007669"/>
    <property type="project" value="UniProtKB-KW"/>
</dbReference>
<keyword evidence="8" id="KW-1208">Phospholipid metabolism</keyword>
<dbReference type="InterPro" id="IPR008927">
    <property type="entry name" value="6-PGluconate_DH-like_C_sf"/>
</dbReference>
<feature type="binding site" evidence="10">
    <location>
        <begin position="7"/>
        <end position="12"/>
    </location>
    <ligand>
        <name>NAD(+)</name>
        <dbReference type="ChEBI" id="CHEBI:57540"/>
    </ligand>
</feature>
<sequence>MKISVLGCGRWGSFIAWYQSAVKGNEVISWGPEGEYSYEILKNTGRNEYVELDKRITLTCDLEFALKSSDVIIISISSQGLRGFMQRIIKYPVQDKIFVLCMKGIEEGTGKRLSEILVESGISSEKIAVWVGPGHIQAFVKGIPNCMVIDSANEELKRYLADNFKSNLIRFYYGNDLIGTEIGAAAKNVLGIAAGVLDGSGYVSLKGPLMARGAYEVGTLIQAMGGKFMSAYGLAHLGDYETTLFSEYSHNRRYGEMMAQGKKFEKLAEGVMTAKAMKEMGDRLGVELPITEAVYEACFLSHAFESGDGAKECMNIILKLFDRSTKSEFRF</sequence>
<comment type="caution">
    <text evidence="15">The sequence shown here is derived from an EMBL/GenBank/DDBJ whole genome shotgun (WGS) entry which is preliminary data.</text>
</comment>
<dbReference type="GO" id="GO:0051287">
    <property type="term" value="F:NAD binding"/>
    <property type="evidence" value="ECO:0007669"/>
    <property type="project" value="InterPro"/>
</dbReference>
<proteinExistence type="inferred from homology"/>
<dbReference type="GO" id="GO:0047952">
    <property type="term" value="F:glycerol-3-phosphate dehydrogenase [NAD(P)+] activity"/>
    <property type="evidence" value="ECO:0007669"/>
    <property type="project" value="UniProtKB-EC"/>
</dbReference>
<dbReference type="EMBL" id="DVNE01000011">
    <property type="protein sequence ID" value="HIU61262.1"/>
    <property type="molecule type" value="Genomic_DNA"/>
</dbReference>
<dbReference type="Pfam" id="PF07479">
    <property type="entry name" value="NAD_Gly3P_dh_C"/>
    <property type="match status" value="1"/>
</dbReference>
<dbReference type="Gene3D" id="3.40.50.720">
    <property type="entry name" value="NAD(P)-binding Rossmann-like Domain"/>
    <property type="match status" value="1"/>
</dbReference>
<dbReference type="Proteomes" id="UP000824110">
    <property type="component" value="Unassembled WGS sequence"/>
</dbReference>
<evidence type="ECO:0000313" key="15">
    <source>
        <dbReference type="EMBL" id="HIU61262.1"/>
    </source>
</evidence>
<dbReference type="PIRSF" id="PIRSF000114">
    <property type="entry name" value="Glycerol-3-P_dh"/>
    <property type="match status" value="1"/>
</dbReference>
<dbReference type="SUPFAM" id="SSF48179">
    <property type="entry name" value="6-phosphogluconate dehydrogenase C-terminal domain-like"/>
    <property type="match status" value="1"/>
</dbReference>
<evidence type="ECO:0000259" key="14">
    <source>
        <dbReference type="Pfam" id="PF07479"/>
    </source>
</evidence>
<dbReference type="Pfam" id="PF01210">
    <property type="entry name" value="NAD_Gly3P_dh_N"/>
    <property type="match status" value="1"/>
</dbReference>
<gene>
    <name evidence="15" type="ORF">IAB69_01245</name>
</gene>
<evidence type="ECO:0000256" key="2">
    <source>
        <dbReference type="ARBA" id="ARBA00022516"/>
    </source>
</evidence>
<feature type="binding site" evidence="10">
    <location>
        <position position="266"/>
    </location>
    <ligand>
        <name>NAD(+)</name>
        <dbReference type="ChEBI" id="CHEBI:57540"/>
    </ligand>
</feature>
<dbReference type="GO" id="GO:0005829">
    <property type="term" value="C:cytosol"/>
    <property type="evidence" value="ECO:0007669"/>
    <property type="project" value="TreeGrafter"/>
</dbReference>
<keyword evidence="6" id="KW-0443">Lipid metabolism</keyword>
<evidence type="ECO:0000256" key="10">
    <source>
        <dbReference type="PIRSR" id="PIRSR000114-3"/>
    </source>
</evidence>
<evidence type="ECO:0000256" key="5">
    <source>
        <dbReference type="ARBA" id="ARBA00023027"/>
    </source>
</evidence>
<organism evidence="15 16">
    <name type="scientific">Candidatus Coproplasma excrementigallinarum</name>
    <dbReference type="NCBI Taxonomy" id="2840747"/>
    <lineage>
        <taxon>Bacteria</taxon>
        <taxon>Bacillati</taxon>
        <taxon>Bacillota</taxon>
        <taxon>Clostridia</taxon>
        <taxon>Eubacteriales</taxon>
        <taxon>Candidatus Coproplasma</taxon>
    </lineage>
</organism>
<reference evidence="15" key="2">
    <citation type="journal article" date="2021" name="PeerJ">
        <title>Extensive microbial diversity within the chicken gut microbiome revealed by metagenomics and culture.</title>
        <authorList>
            <person name="Gilroy R."/>
            <person name="Ravi A."/>
            <person name="Getino M."/>
            <person name="Pursley I."/>
            <person name="Horton D.L."/>
            <person name="Alikhan N.F."/>
            <person name="Baker D."/>
            <person name="Gharbi K."/>
            <person name="Hall N."/>
            <person name="Watson M."/>
            <person name="Adriaenssens E.M."/>
            <person name="Foster-Nyarko E."/>
            <person name="Jarju S."/>
            <person name="Secka A."/>
            <person name="Antonio M."/>
            <person name="Oren A."/>
            <person name="Chaudhuri R.R."/>
            <person name="La Ragione R."/>
            <person name="Hildebrand F."/>
            <person name="Pallen M.J."/>
        </authorList>
    </citation>
    <scope>NUCLEOTIDE SEQUENCE</scope>
    <source>
        <strain evidence="15">CHK195-12923</strain>
    </source>
</reference>
<dbReference type="GO" id="GO:0005975">
    <property type="term" value="P:carbohydrate metabolic process"/>
    <property type="evidence" value="ECO:0007669"/>
    <property type="project" value="InterPro"/>
</dbReference>
<evidence type="ECO:0000256" key="1">
    <source>
        <dbReference type="ARBA" id="ARBA00011009"/>
    </source>
</evidence>
<evidence type="ECO:0000313" key="16">
    <source>
        <dbReference type="Proteomes" id="UP000824110"/>
    </source>
</evidence>
<evidence type="ECO:0000256" key="4">
    <source>
        <dbReference type="ARBA" id="ARBA00023002"/>
    </source>
</evidence>
<feature type="active site" description="Proton acceptor" evidence="9">
    <location>
        <position position="187"/>
    </location>
</feature>
<dbReference type="PANTHER" id="PTHR11728:SF1">
    <property type="entry name" value="GLYCEROL-3-PHOSPHATE DEHYDROGENASE [NAD(+)] 2, CHLOROPLASTIC"/>
    <property type="match status" value="1"/>
</dbReference>
<feature type="domain" description="Glycerol-3-phosphate dehydrogenase NAD-dependent N-terminal" evidence="13">
    <location>
        <begin position="2"/>
        <end position="156"/>
    </location>
</feature>
<comment type="catalytic activity">
    <reaction evidence="12">
        <text>sn-glycerol 3-phosphate + NADP(+) = dihydroxyacetone phosphate + NADPH + H(+)</text>
        <dbReference type="Rhea" id="RHEA:11096"/>
        <dbReference type="ChEBI" id="CHEBI:15378"/>
        <dbReference type="ChEBI" id="CHEBI:57597"/>
        <dbReference type="ChEBI" id="CHEBI:57642"/>
        <dbReference type="ChEBI" id="CHEBI:57783"/>
        <dbReference type="ChEBI" id="CHEBI:58349"/>
        <dbReference type="EC" id="1.1.1.94"/>
    </reaction>
</comment>
<protein>
    <recommendedName>
        <fullName evidence="12">Glycerol-3-phosphate dehydrogenase</fullName>
        <ecNumber evidence="12">1.1.1.94</ecNumber>
    </recommendedName>
</protein>
<dbReference type="SUPFAM" id="SSF51735">
    <property type="entry name" value="NAD(P)-binding Rossmann-fold domains"/>
    <property type="match status" value="1"/>
</dbReference>
<name>A0A9D1MJ51_9FIRM</name>
<evidence type="ECO:0000256" key="11">
    <source>
        <dbReference type="RuleBase" id="RU000437"/>
    </source>
</evidence>
<dbReference type="InterPro" id="IPR013328">
    <property type="entry name" value="6PGD_dom2"/>
</dbReference>
<dbReference type="InterPro" id="IPR036291">
    <property type="entry name" value="NAD(P)-bd_dom_sf"/>
</dbReference>
<dbReference type="GO" id="GO:0046168">
    <property type="term" value="P:glycerol-3-phosphate catabolic process"/>
    <property type="evidence" value="ECO:0007669"/>
    <property type="project" value="InterPro"/>
</dbReference>
<reference evidence="15" key="1">
    <citation type="submission" date="2020-10" db="EMBL/GenBank/DDBJ databases">
        <authorList>
            <person name="Gilroy R."/>
        </authorList>
    </citation>
    <scope>NUCLEOTIDE SEQUENCE</scope>
    <source>
        <strain evidence="15">CHK195-12923</strain>
    </source>
</reference>
<evidence type="ECO:0000256" key="9">
    <source>
        <dbReference type="PIRSR" id="PIRSR000114-1"/>
    </source>
</evidence>
<keyword evidence="2" id="KW-0444">Lipid biosynthesis</keyword>
<keyword evidence="4 11" id="KW-0560">Oxidoreductase</keyword>
<keyword evidence="7" id="KW-0594">Phospholipid biosynthesis</keyword>
<evidence type="ECO:0000256" key="6">
    <source>
        <dbReference type="ARBA" id="ARBA00023098"/>
    </source>
</evidence>
<keyword evidence="5 10" id="KW-0520">NAD</keyword>
<evidence type="ECO:0000256" key="3">
    <source>
        <dbReference type="ARBA" id="ARBA00022857"/>
    </source>
</evidence>
<feature type="domain" description="Glycerol-3-phosphate dehydrogenase NAD-dependent C-terminal" evidence="14">
    <location>
        <begin position="176"/>
        <end position="300"/>
    </location>
</feature>
<dbReference type="PRINTS" id="PR00077">
    <property type="entry name" value="GPDHDRGNASE"/>
</dbReference>
<comment type="similarity">
    <text evidence="1 11">Belongs to the NAD-dependent glycerol-3-phosphate dehydrogenase family.</text>
</comment>
<dbReference type="InterPro" id="IPR006168">
    <property type="entry name" value="G3P_DH_NAD-dep"/>
</dbReference>
<evidence type="ECO:0000256" key="8">
    <source>
        <dbReference type="ARBA" id="ARBA00023264"/>
    </source>
</evidence>
<evidence type="ECO:0000256" key="7">
    <source>
        <dbReference type="ARBA" id="ARBA00023209"/>
    </source>
</evidence>
<accession>A0A9D1MJ51</accession>
<evidence type="ECO:0000259" key="13">
    <source>
        <dbReference type="Pfam" id="PF01210"/>
    </source>
</evidence>
<dbReference type="Gene3D" id="1.10.1040.10">
    <property type="entry name" value="N-(1-d-carboxylethyl)-l-norvaline Dehydrogenase, domain 2"/>
    <property type="match status" value="1"/>
</dbReference>
<dbReference type="InterPro" id="IPR011128">
    <property type="entry name" value="G3P_DH_NAD-dep_N"/>
</dbReference>
<dbReference type="EC" id="1.1.1.94" evidence="12"/>